<evidence type="ECO:0008006" key="4">
    <source>
        <dbReference type="Google" id="ProtNLM"/>
    </source>
</evidence>
<gene>
    <name evidence="2" type="ORF">GCM10007424_23440</name>
</gene>
<evidence type="ECO:0000256" key="1">
    <source>
        <dbReference type="SAM" id="MobiDB-lite"/>
    </source>
</evidence>
<dbReference type="EMBL" id="BMJE01000006">
    <property type="protein sequence ID" value="GGB82719.1"/>
    <property type="molecule type" value="Genomic_DNA"/>
</dbReference>
<protein>
    <recommendedName>
        <fullName evidence="4">DUF3164 family protein</fullName>
    </recommendedName>
</protein>
<proteinExistence type="predicted"/>
<evidence type="ECO:0000313" key="3">
    <source>
        <dbReference type="Proteomes" id="UP000615760"/>
    </source>
</evidence>
<sequence>MAEKPKTAAELRQELAEAEARERAENEKNRKAYETLKDETVTTLCRDAITLNAALADFKEQAFTDTQEVYKLLQEYSGRHRDGKGNFTIESKDGQYRVSYKRQGKSHFDERSHQAEKHIIDFFNSKYEGDQNTKEMIMALLERKKGALDINLIQKLYQFEDRFDDVNWKKGISLLKESYSYNHSKDYINFEHKDSRGEWKSIVLQFTNV</sequence>
<accession>A0ABQ1JZX3</accession>
<comment type="caution">
    <text evidence="2">The sequence shown here is derived from an EMBL/GenBank/DDBJ whole genome shotgun (WGS) entry which is preliminary data.</text>
</comment>
<feature type="region of interest" description="Disordered" evidence="1">
    <location>
        <begin position="1"/>
        <end position="31"/>
    </location>
</feature>
<name>A0ABQ1JZX3_9FLAO</name>
<organism evidence="2 3">
    <name type="scientific">Flavobacterium suaedae</name>
    <dbReference type="NCBI Taxonomy" id="1767027"/>
    <lineage>
        <taxon>Bacteria</taxon>
        <taxon>Pseudomonadati</taxon>
        <taxon>Bacteroidota</taxon>
        <taxon>Flavobacteriia</taxon>
        <taxon>Flavobacteriales</taxon>
        <taxon>Flavobacteriaceae</taxon>
        <taxon>Flavobacterium</taxon>
    </lineage>
</organism>
<dbReference type="Proteomes" id="UP000615760">
    <property type="component" value="Unassembled WGS sequence"/>
</dbReference>
<dbReference type="InterPro" id="IPR021505">
    <property type="entry name" value="Phage_B3_Orf6"/>
</dbReference>
<keyword evidence="3" id="KW-1185">Reference proteome</keyword>
<dbReference type="RefSeq" id="WP_188621489.1">
    <property type="nucleotide sequence ID" value="NZ_BMJE01000006.1"/>
</dbReference>
<evidence type="ECO:0000313" key="2">
    <source>
        <dbReference type="EMBL" id="GGB82719.1"/>
    </source>
</evidence>
<reference evidence="3" key="1">
    <citation type="journal article" date="2019" name="Int. J. Syst. Evol. Microbiol.">
        <title>The Global Catalogue of Microorganisms (GCM) 10K type strain sequencing project: providing services to taxonomists for standard genome sequencing and annotation.</title>
        <authorList>
            <consortium name="The Broad Institute Genomics Platform"/>
            <consortium name="The Broad Institute Genome Sequencing Center for Infectious Disease"/>
            <person name="Wu L."/>
            <person name="Ma J."/>
        </authorList>
    </citation>
    <scope>NUCLEOTIDE SEQUENCE [LARGE SCALE GENOMIC DNA]</scope>
    <source>
        <strain evidence="3">CGMCC 1.15461</strain>
    </source>
</reference>
<dbReference type="Pfam" id="PF11363">
    <property type="entry name" value="DUF3164"/>
    <property type="match status" value="1"/>
</dbReference>